<dbReference type="Proteomes" id="UP000789920">
    <property type="component" value="Unassembled WGS sequence"/>
</dbReference>
<feature type="non-terminal residue" evidence="1">
    <location>
        <position position="71"/>
    </location>
</feature>
<name>A0ACA9KL15_9GLOM</name>
<protein>
    <submittedName>
        <fullName evidence="1">15243_t:CDS:1</fullName>
    </submittedName>
</protein>
<comment type="caution">
    <text evidence="1">The sequence shown here is derived from an EMBL/GenBank/DDBJ whole genome shotgun (WGS) entry which is preliminary data.</text>
</comment>
<evidence type="ECO:0000313" key="2">
    <source>
        <dbReference type="Proteomes" id="UP000789920"/>
    </source>
</evidence>
<organism evidence="1 2">
    <name type="scientific">Racocetra persica</name>
    <dbReference type="NCBI Taxonomy" id="160502"/>
    <lineage>
        <taxon>Eukaryota</taxon>
        <taxon>Fungi</taxon>
        <taxon>Fungi incertae sedis</taxon>
        <taxon>Mucoromycota</taxon>
        <taxon>Glomeromycotina</taxon>
        <taxon>Glomeromycetes</taxon>
        <taxon>Diversisporales</taxon>
        <taxon>Gigasporaceae</taxon>
        <taxon>Racocetra</taxon>
    </lineage>
</organism>
<sequence length="71" mass="8200">MLLKSALEGHLQCIIAIGKTGNEKASQELFLVYKFIILEMKFLRQYPGFDDSNENSYDETARLIFRALLDK</sequence>
<accession>A0ACA9KL15</accession>
<evidence type="ECO:0000313" key="1">
    <source>
        <dbReference type="EMBL" id="CAG8478053.1"/>
    </source>
</evidence>
<gene>
    <name evidence="1" type="ORF">RPERSI_LOCUS861</name>
</gene>
<keyword evidence="2" id="KW-1185">Reference proteome</keyword>
<dbReference type="EMBL" id="CAJVQC010000697">
    <property type="protein sequence ID" value="CAG8478053.1"/>
    <property type="molecule type" value="Genomic_DNA"/>
</dbReference>
<reference evidence="1" key="1">
    <citation type="submission" date="2021-06" db="EMBL/GenBank/DDBJ databases">
        <authorList>
            <person name="Kallberg Y."/>
            <person name="Tangrot J."/>
            <person name="Rosling A."/>
        </authorList>
    </citation>
    <scope>NUCLEOTIDE SEQUENCE</scope>
    <source>
        <strain evidence="1">MA461A</strain>
    </source>
</reference>
<proteinExistence type="predicted"/>